<evidence type="ECO:0000313" key="4">
    <source>
        <dbReference type="Proteomes" id="UP000647424"/>
    </source>
</evidence>
<proteinExistence type="predicted"/>
<name>A0A927FH26_9BURK</name>
<dbReference type="CDD" id="cd08545">
    <property type="entry name" value="YcnI_like"/>
    <property type="match status" value="1"/>
</dbReference>
<organism evidence="3 4">
    <name type="scientific">Limnohabitans radicicola</name>
    <dbReference type="NCBI Taxonomy" id="2771427"/>
    <lineage>
        <taxon>Bacteria</taxon>
        <taxon>Pseudomonadati</taxon>
        <taxon>Pseudomonadota</taxon>
        <taxon>Betaproteobacteria</taxon>
        <taxon>Burkholderiales</taxon>
        <taxon>Comamonadaceae</taxon>
        <taxon>Limnohabitans</taxon>
    </lineage>
</organism>
<dbReference type="EMBL" id="JACYFT010000001">
    <property type="protein sequence ID" value="MBD8049842.1"/>
    <property type="molecule type" value="Genomic_DNA"/>
</dbReference>
<evidence type="ECO:0000256" key="1">
    <source>
        <dbReference type="SAM" id="SignalP"/>
    </source>
</evidence>
<dbReference type="Pfam" id="PF07987">
    <property type="entry name" value="DUF1775"/>
    <property type="match status" value="1"/>
</dbReference>
<evidence type="ECO:0000313" key="3">
    <source>
        <dbReference type="EMBL" id="MBD8049842.1"/>
    </source>
</evidence>
<feature type="domain" description="YncI copper-binding" evidence="2">
    <location>
        <begin position="22"/>
        <end position="169"/>
    </location>
</feature>
<feature type="signal peptide" evidence="1">
    <location>
        <begin position="1"/>
        <end position="21"/>
    </location>
</feature>
<keyword evidence="4" id="KW-1185">Reference proteome</keyword>
<dbReference type="RefSeq" id="WP_191818287.1">
    <property type="nucleotide sequence ID" value="NZ_JACYFT010000001.1"/>
</dbReference>
<dbReference type="InterPro" id="IPR038507">
    <property type="entry name" value="YcnI-like_sf"/>
</dbReference>
<sequence length="180" mass="19376">MRFIQTAAAAVTLGLAALAQAHTVLEYQVATAGQSYKATFKVGHGCGASPTRQIVVDIPAGVQGAKPMPKAGWRLEVTREKLAQPYTSHGRTVTEDVTRISWTAKTADDMLPNGHYDEFVLVGTLPNQPGTMYWPVQQLCEQGRMDWTEIPKPGQRLSDLKSPAALLEIMPGAGTAGHAH</sequence>
<keyword evidence="1" id="KW-0732">Signal</keyword>
<dbReference type="Gene3D" id="2.60.40.2230">
    <property type="entry name" value="Uncharacterised protein YcnI-like PF07987, DUF1775"/>
    <property type="match status" value="1"/>
</dbReference>
<accession>A0A927FH26</accession>
<reference evidence="3" key="1">
    <citation type="submission" date="2020-09" db="EMBL/GenBank/DDBJ databases">
        <title>Genome seq and assembly of Limnohabitants sp.</title>
        <authorList>
            <person name="Chhetri G."/>
        </authorList>
    </citation>
    <scope>NUCLEOTIDE SEQUENCE</scope>
    <source>
        <strain evidence="3">JUR4</strain>
    </source>
</reference>
<dbReference type="AlphaFoldDB" id="A0A927FH26"/>
<evidence type="ECO:0000259" key="2">
    <source>
        <dbReference type="Pfam" id="PF07987"/>
    </source>
</evidence>
<gene>
    <name evidence="3" type="ORF">IC609_04760</name>
</gene>
<feature type="chain" id="PRO_5036860631" evidence="1">
    <location>
        <begin position="22"/>
        <end position="180"/>
    </location>
</feature>
<protein>
    <submittedName>
        <fullName evidence="3">YcnI family protein</fullName>
    </submittedName>
</protein>
<dbReference type="Proteomes" id="UP000647424">
    <property type="component" value="Unassembled WGS sequence"/>
</dbReference>
<dbReference type="InterPro" id="IPR012533">
    <property type="entry name" value="YcnI-copper_dom"/>
</dbReference>
<comment type="caution">
    <text evidence="3">The sequence shown here is derived from an EMBL/GenBank/DDBJ whole genome shotgun (WGS) entry which is preliminary data.</text>
</comment>